<name>A0AAW1W8W3_RUBAR</name>
<comment type="caution">
    <text evidence="2">The sequence shown here is derived from an EMBL/GenBank/DDBJ whole genome shotgun (WGS) entry which is preliminary data.</text>
</comment>
<gene>
    <name evidence="2" type="ORF">M0R45_028821</name>
</gene>
<proteinExistence type="predicted"/>
<feature type="region of interest" description="Disordered" evidence="1">
    <location>
        <begin position="1"/>
        <end position="73"/>
    </location>
</feature>
<keyword evidence="3" id="KW-1185">Reference proteome</keyword>
<dbReference type="AlphaFoldDB" id="A0AAW1W8W3"/>
<reference evidence="2 3" key="1">
    <citation type="journal article" date="2023" name="G3 (Bethesda)">
        <title>A chromosome-length genome assembly and annotation of blackberry (Rubus argutus, cv. 'Hillquist').</title>
        <authorList>
            <person name="Bruna T."/>
            <person name="Aryal R."/>
            <person name="Dudchenko O."/>
            <person name="Sargent D.J."/>
            <person name="Mead D."/>
            <person name="Buti M."/>
            <person name="Cavallini A."/>
            <person name="Hytonen T."/>
            <person name="Andres J."/>
            <person name="Pham M."/>
            <person name="Weisz D."/>
            <person name="Mascagni F."/>
            <person name="Usai G."/>
            <person name="Natali L."/>
            <person name="Bassil N."/>
            <person name="Fernandez G.E."/>
            <person name="Lomsadze A."/>
            <person name="Armour M."/>
            <person name="Olukolu B."/>
            <person name="Poorten T."/>
            <person name="Britton C."/>
            <person name="Davik J."/>
            <person name="Ashrafi H."/>
            <person name="Aiden E.L."/>
            <person name="Borodovsky M."/>
            <person name="Worthington M."/>
        </authorList>
    </citation>
    <scope>NUCLEOTIDE SEQUENCE [LARGE SCALE GENOMIC DNA]</scope>
    <source>
        <strain evidence="2">PI 553951</strain>
    </source>
</reference>
<evidence type="ECO:0000313" key="3">
    <source>
        <dbReference type="Proteomes" id="UP001457282"/>
    </source>
</evidence>
<evidence type="ECO:0000313" key="2">
    <source>
        <dbReference type="EMBL" id="KAK9920263.1"/>
    </source>
</evidence>
<feature type="compositionally biased region" description="Basic and acidic residues" evidence="1">
    <location>
        <begin position="1"/>
        <end position="12"/>
    </location>
</feature>
<feature type="compositionally biased region" description="Polar residues" evidence="1">
    <location>
        <begin position="26"/>
        <end position="59"/>
    </location>
</feature>
<evidence type="ECO:0000256" key="1">
    <source>
        <dbReference type="SAM" id="MobiDB-lite"/>
    </source>
</evidence>
<dbReference type="EMBL" id="JBEDUW010000006">
    <property type="protein sequence ID" value="KAK9920263.1"/>
    <property type="molecule type" value="Genomic_DNA"/>
</dbReference>
<protein>
    <submittedName>
        <fullName evidence="2">Uncharacterized protein</fullName>
    </submittedName>
</protein>
<accession>A0AAW1W8W3</accession>
<organism evidence="2 3">
    <name type="scientific">Rubus argutus</name>
    <name type="common">Southern blackberry</name>
    <dbReference type="NCBI Taxonomy" id="59490"/>
    <lineage>
        <taxon>Eukaryota</taxon>
        <taxon>Viridiplantae</taxon>
        <taxon>Streptophyta</taxon>
        <taxon>Embryophyta</taxon>
        <taxon>Tracheophyta</taxon>
        <taxon>Spermatophyta</taxon>
        <taxon>Magnoliopsida</taxon>
        <taxon>eudicotyledons</taxon>
        <taxon>Gunneridae</taxon>
        <taxon>Pentapetalae</taxon>
        <taxon>rosids</taxon>
        <taxon>fabids</taxon>
        <taxon>Rosales</taxon>
        <taxon>Rosaceae</taxon>
        <taxon>Rosoideae</taxon>
        <taxon>Rosoideae incertae sedis</taxon>
        <taxon>Rubus</taxon>
    </lineage>
</organism>
<sequence>MSLQKGGEKFGPVEHVPLDAPPIGRQTDTGSSAGQNSSVGQASTNSELGTDQDRISVQSYRLKDEDDFPPLSV</sequence>
<dbReference type="Proteomes" id="UP001457282">
    <property type="component" value="Unassembled WGS sequence"/>
</dbReference>